<dbReference type="EMBL" id="CCDI010000002">
    <property type="protein sequence ID" value="CDQ23821.1"/>
    <property type="molecule type" value="Genomic_DNA"/>
</dbReference>
<keyword evidence="5" id="KW-1185">Reference proteome</keyword>
<name>A0A024P595_9BACI</name>
<dbReference type="FunFam" id="3.90.226.10:FF:000009">
    <property type="entry name" value="Carnitinyl-CoA dehydratase"/>
    <property type="match status" value="1"/>
</dbReference>
<dbReference type="GO" id="GO:0006635">
    <property type="term" value="P:fatty acid beta-oxidation"/>
    <property type="evidence" value="ECO:0007669"/>
    <property type="project" value="TreeGrafter"/>
</dbReference>
<dbReference type="GO" id="GO:0016836">
    <property type="term" value="F:hydro-lyase activity"/>
    <property type="evidence" value="ECO:0007669"/>
    <property type="project" value="UniProtKB-ARBA"/>
</dbReference>
<dbReference type="Proteomes" id="UP000028868">
    <property type="component" value="Unassembled WGS sequence"/>
</dbReference>
<protein>
    <submittedName>
        <fullName evidence="4">Enoyl-CoA hydratase</fullName>
    </submittedName>
</protein>
<organism evidence="4 5">
    <name type="scientific">Halobacillus karajensis</name>
    <dbReference type="NCBI Taxonomy" id="195088"/>
    <lineage>
        <taxon>Bacteria</taxon>
        <taxon>Bacillati</taxon>
        <taxon>Bacillota</taxon>
        <taxon>Bacilli</taxon>
        <taxon>Bacillales</taxon>
        <taxon>Bacillaceae</taxon>
        <taxon>Halobacillus</taxon>
    </lineage>
</organism>
<accession>A0A024P595</accession>
<sequence length="261" mass="28353">MTEKYVNVTLEQSIATVEIQHPPANALSSGCIDELRKTFRNLAGEEKAKAIILTGSGRFFVAGADIKEFVHAFDHEKKSYAMAEAGQALCDEIEAMNKPVIAAINGPALGGGLEVALSCHYRIASQTAILGLPELKLGLIPSFGGTQRLTEIIGTAKALDMILSSKQLSVEEAAELCLVQTIAEPEELYQTAHTLAASWIDGKSMTSVTRALECIIQGSQETRENGLQRERQKFSELFCTEDAKEGVQAFIDKRKPEFIHG</sequence>
<proteinExistence type="inferred from homology"/>
<dbReference type="Pfam" id="PF00378">
    <property type="entry name" value="ECH_1"/>
    <property type="match status" value="1"/>
</dbReference>
<reference evidence="5" key="1">
    <citation type="submission" date="2014-03" db="EMBL/GenBank/DDBJ databases">
        <authorList>
            <person name="Urmite Genomes U."/>
        </authorList>
    </citation>
    <scope>NUCLEOTIDE SEQUENCE [LARGE SCALE GENOMIC DNA]</scope>
    <source>
        <strain evidence="5">HD-03</strain>
    </source>
</reference>
<evidence type="ECO:0000256" key="1">
    <source>
        <dbReference type="ARBA" id="ARBA00005254"/>
    </source>
</evidence>
<gene>
    <name evidence="4" type="primary">fadB_1</name>
    <name evidence="4" type="ORF">BN983_02074</name>
</gene>
<dbReference type="AlphaFoldDB" id="A0A024P595"/>
<evidence type="ECO:0000256" key="3">
    <source>
        <dbReference type="RuleBase" id="RU003707"/>
    </source>
</evidence>
<evidence type="ECO:0000313" key="5">
    <source>
        <dbReference type="Proteomes" id="UP000028868"/>
    </source>
</evidence>
<dbReference type="InterPro" id="IPR001753">
    <property type="entry name" value="Enoyl-CoA_hydra/iso"/>
</dbReference>
<dbReference type="SUPFAM" id="SSF52096">
    <property type="entry name" value="ClpP/crotonase"/>
    <property type="match status" value="1"/>
</dbReference>
<dbReference type="PANTHER" id="PTHR11941:SF175">
    <property type="entry name" value="ENOYL-COA HYDRATASE-RELATED"/>
    <property type="match status" value="1"/>
</dbReference>
<comment type="similarity">
    <text evidence="1 3">Belongs to the enoyl-CoA hydratase/isomerase family.</text>
</comment>
<dbReference type="PROSITE" id="PS00166">
    <property type="entry name" value="ENOYL_COA_HYDRATASE"/>
    <property type="match status" value="1"/>
</dbReference>
<dbReference type="RefSeq" id="WP_035508187.1">
    <property type="nucleotide sequence ID" value="NZ_CCDH010000003.1"/>
</dbReference>
<dbReference type="CDD" id="cd06558">
    <property type="entry name" value="crotonase-like"/>
    <property type="match status" value="1"/>
</dbReference>
<dbReference type="InterPro" id="IPR014748">
    <property type="entry name" value="Enoyl-CoA_hydra_C"/>
</dbReference>
<dbReference type="InterPro" id="IPR029045">
    <property type="entry name" value="ClpP/crotonase-like_dom_sf"/>
</dbReference>
<keyword evidence="2" id="KW-0456">Lyase</keyword>
<evidence type="ECO:0000313" key="4">
    <source>
        <dbReference type="EMBL" id="CDQ23821.1"/>
    </source>
</evidence>
<dbReference type="FunFam" id="1.10.12.10:FF:000001">
    <property type="entry name" value="Probable enoyl-CoA hydratase, mitochondrial"/>
    <property type="match status" value="1"/>
</dbReference>
<reference evidence="4 5" key="2">
    <citation type="submission" date="2014-05" db="EMBL/GenBank/DDBJ databases">
        <title>Draft genome sequence of Halobacillus karajensis HK-03.</title>
        <authorList>
            <person name="Khelaifia S."/>
            <person name="Croce O."/>
            <person name="Lagier J.C."/>
            <person name="Raoult D."/>
        </authorList>
    </citation>
    <scope>NUCLEOTIDE SEQUENCE [LARGE SCALE GENOMIC DNA]</scope>
    <source>
        <strain evidence="4 5">HD-03</strain>
    </source>
</reference>
<dbReference type="Gene3D" id="3.90.226.10">
    <property type="entry name" value="2-enoyl-CoA Hydratase, Chain A, domain 1"/>
    <property type="match status" value="1"/>
</dbReference>
<dbReference type="InterPro" id="IPR018376">
    <property type="entry name" value="Enoyl-CoA_hyd/isom_CS"/>
</dbReference>
<comment type="caution">
    <text evidence="4">The sequence shown here is derived from an EMBL/GenBank/DDBJ whole genome shotgun (WGS) entry which is preliminary data.</text>
</comment>
<dbReference type="Gene3D" id="1.10.12.10">
    <property type="entry name" value="Lyase 2-enoyl-coa Hydratase, Chain A, domain 2"/>
    <property type="match status" value="1"/>
</dbReference>
<dbReference type="PROSITE" id="PS51257">
    <property type="entry name" value="PROKAR_LIPOPROTEIN"/>
    <property type="match status" value="1"/>
</dbReference>
<evidence type="ECO:0000256" key="2">
    <source>
        <dbReference type="ARBA" id="ARBA00023239"/>
    </source>
</evidence>
<dbReference type="PANTHER" id="PTHR11941">
    <property type="entry name" value="ENOYL-COA HYDRATASE-RELATED"/>
    <property type="match status" value="1"/>
</dbReference>